<evidence type="ECO:0000313" key="2">
    <source>
        <dbReference type="EMBL" id="MXG92221.1"/>
    </source>
</evidence>
<protein>
    <submittedName>
        <fullName evidence="2">DUF4245 family protein</fullName>
    </submittedName>
</protein>
<dbReference type="AlphaFoldDB" id="A0A6L7F522"/>
<comment type="caution">
    <text evidence="2">The sequence shown here is derived from an EMBL/GenBank/DDBJ whole genome shotgun (WGS) entry which is preliminary data.</text>
</comment>
<sequence>MSQQPAAPERPARYDRTFGGLIAAMIATVLFVVGFVAFRGLTRDNPQAEITPVDYLQSVVDLQRAGTQVVYPPQLPAGWVATSVDFERGNPPQWGLGVLTDDPGGREFVGLALAQRDVDDMLADYVDQDPDEGADASPSNQLGASTWQTWSDAGGDHAFSTVLDSGPLAGQTVLVYGSAPVSDLETFLGLLTTAPAAGNP</sequence>
<gene>
    <name evidence="2" type="ORF">GRQ65_22000</name>
</gene>
<keyword evidence="1" id="KW-1133">Transmembrane helix</keyword>
<feature type="transmembrane region" description="Helical" evidence="1">
    <location>
        <begin position="18"/>
        <end position="38"/>
    </location>
</feature>
<dbReference type="Proteomes" id="UP000473325">
    <property type="component" value="Unassembled WGS sequence"/>
</dbReference>
<organism evidence="2 3">
    <name type="scientific">Nocardioides flavescens</name>
    <dbReference type="NCBI Taxonomy" id="2691959"/>
    <lineage>
        <taxon>Bacteria</taxon>
        <taxon>Bacillati</taxon>
        <taxon>Actinomycetota</taxon>
        <taxon>Actinomycetes</taxon>
        <taxon>Propionibacteriales</taxon>
        <taxon>Nocardioidaceae</taxon>
        <taxon>Nocardioides</taxon>
    </lineage>
</organism>
<evidence type="ECO:0000313" key="3">
    <source>
        <dbReference type="Proteomes" id="UP000473325"/>
    </source>
</evidence>
<dbReference type="Pfam" id="PF14030">
    <property type="entry name" value="DUF4245"/>
    <property type="match status" value="1"/>
</dbReference>
<name>A0A6L7F522_9ACTN</name>
<accession>A0A6L7F522</accession>
<keyword evidence="3" id="KW-1185">Reference proteome</keyword>
<keyword evidence="1" id="KW-0812">Transmembrane</keyword>
<reference evidence="2 3" key="1">
    <citation type="submission" date="2019-12" db="EMBL/GenBank/DDBJ databases">
        <authorList>
            <person name="Kun Z."/>
        </authorList>
    </citation>
    <scope>NUCLEOTIDE SEQUENCE [LARGE SCALE GENOMIC DNA]</scope>
    <source>
        <strain evidence="2 3">YIM 123512</strain>
    </source>
</reference>
<proteinExistence type="predicted"/>
<dbReference type="RefSeq" id="WP_160880162.1">
    <property type="nucleotide sequence ID" value="NZ_WUEK01000021.1"/>
</dbReference>
<dbReference type="InterPro" id="IPR025339">
    <property type="entry name" value="DUF4245"/>
</dbReference>
<dbReference type="EMBL" id="WUEK01000021">
    <property type="protein sequence ID" value="MXG92221.1"/>
    <property type="molecule type" value="Genomic_DNA"/>
</dbReference>
<evidence type="ECO:0000256" key="1">
    <source>
        <dbReference type="SAM" id="Phobius"/>
    </source>
</evidence>
<keyword evidence="1" id="KW-0472">Membrane</keyword>